<dbReference type="GO" id="GO:0030991">
    <property type="term" value="C:intraciliary transport particle A"/>
    <property type="evidence" value="ECO:0007669"/>
    <property type="project" value="TreeGrafter"/>
</dbReference>
<dbReference type="PANTHER" id="PTHR14920:SF0">
    <property type="entry name" value="WD REPEAT DOMAIN 19"/>
    <property type="match status" value="1"/>
</dbReference>
<sequence length="81" mass="9379">MKDAKYLFRLYMAKNQYREAAKTAIIIAREEQNSDMSSALLLLHSYTLARLLVRKGDHLKAARMLIRVSNNISKFPARESH</sequence>
<evidence type="ECO:0000313" key="2">
    <source>
        <dbReference type="Proteomes" id="UP000324222"/>
    </source>
</evidence>
<dbReference type="GO" id="GO:0005929">
    <property type="term" value="C:cilium"/>
    <property type="evidence" value="ECO:0007669"/>
    <property type="project" value="TreeGrafter"/>
</dbReference>
<dbReference type="GO" id="GO:0060271">
    <property type="term" value="P:cilium assembly"/>
    <property type="evidence" value="ECO:0007669"/>
    <property type="project" value="TreeGrafter"/>
</dbReference>
<name>A0A5B7G8Q9_PORTR</name>
<organism evidence="1 2">
    <name type="scientific">Portunus trituberculatus</name>
    <name type="common">Swimming crab</name>
    <name type="synonym">Neptunus trituberculatus</name>
    <dbReference type="NCBI Taxonomy" id="210409"/>
    <lineage>
        <taxon>Eukaryota</taxon>
        <taxon>Metazoa</taxon>
        <taxon>Ecdysozoa</taxon>
        <taxon>Arthropoda</taxon>
        <taxon>Crustacea</taxon>
        <taxon>Multicrustacea</taxon>
        <taxon>Malacostraca</taxon>
        <taxon>Eumalacostraca</taxon>
        <taxon>Eucarida</taxon>
        <taxon>Decapoda</taxon>
        <taxon>Pleocyemata</taxon>
        <taxon>Brachyura</taxon>
        <taxon>Eubrachyura</taxon>
        <taxon>Portunoidea</taxon>
        <taxon>Portunidae</taxon>
        <taxon>Portuninae</taxon>
        <taxon>Portunus</taxon>
    </lineage>
</organism>
<dbReference type="Proteomes" id="UP000324222">
    <property type="component" value="Unassembled WGS sequence"/>
</dbReference>
<protein>
    <submittedName>
        <fullName evidence="1">WD repeat-containing protein 19</fullName>
    </submittedName>
</protein>
<evidence type="ECO:0000313" key="1">
    <source>
        <dbReference type="EMBL" id="MPC56391.1"/>
    </source>
</evidence>
<keyword evidence="2" id="KW-1185">Reference proteome</keyword>
<dbReference type="OrthoDB" id="10250638at2759"/>
<comment type="caution">
    <text evidence="1">The sequence shown here is derived from an EMBL/GenBank/DDBJ whole genome shotgun (WGS) entry which is preliminary data.</text>
</comment>
<accession>A0A5B7G8Q9</accession>
<dbReference type="EMBL" id="VSRR010013904">
    <property type="protein sequence ID" value="MPC56391.1"/>
    <property type="molecule type" value="Genomic_DNA"/>
</dbReference>
<proteinExistence type="predicted"/>
<dbReference type="PANTHER" id="PTHR14920">
    <property type="entry name" value="OSMOTIC AVOIDANCE ABNORMAL PROTEIN 1/WD REPEAT MEMBRANE PROTEIN"/>
    <property type="match status" value="1"/>
</dbReference>
<dbReference type="InterPro" id="IPR040379">
    <property type="entry name" value="WDR19/dyf-2"/>
</dbReference>
<reference evidence="1 2" key="1">
    <citation type="submission" date="2019-05" db="EMBL/GenBank/DDBJ databases">
        <title>Another draft genome of Portunus trituberculatus and its Hox gene families provides insights of decapod evolution.</title>
        <authorList>
            <person name="Jeong J.-H."/>
            <person name="Song I."/>
            <person name="Kim S."/>
            <person name="Choi T."/>
            <person name="Kim D."/>
            <person name="Ryu S."/>
            <person name="Kim W."/>
        </authorList>
    </citation>
    <scope>NUCLEOTIDE SEQUENCE [LARGE SCALE GENOMIC DNA]</scope>
    <source>
        <tissue evidence="1">Muscle</tissue>
    </source>
</reference>
<gene>
    <name evidence="1" type="primary">WDR19_3</name>
    <name evidence="1" type="ORF">E2C01_050351</name>
</gene>
<dbReference type="GO" id="GO:0035721">
    <property type="term" value="P:intraciliary retrograde transport"/>
    <property type="evidence" value="ECO:0007669"/>
    <property type="project" value="InterPro"/>
</dbReference>
<dbReference type="AlphaFoldDB" id="A0A5B7G8Q9"/>